<dbReference type="PANTHER" id="PTHR33545:SF5">
    <property type="entry name" value="UPF0750 MEMBRANE PROTEIN YITT"/>
    <property type="match status" value="1"/>
</dbReference>
<evidence type="ECO:0000256" key="5">
    <source>
        <dbReference type="ARBA" id="ARBA00023136"/>
    </source>
</evidence>
<proteinExistence type="predicted"/>
<dbReference type="EMBL" id="LT840184">
    <property type="protein sequence ID" value="SMF75587.1"/>
    <property type="molecule type" value="Genomic_DNA"/>
</dbReference>
<feature type="transmembrane region" description="Helical" evidence="6">
    <location>
        <begin position="7"/>
        <end position="28"/>
    </location>
</feature>
<dbReference type="PANTHER" id="PTHR33545">
    <property type="entry name" value="UPF0750 MEMBRANE PROTEIN YITT-RELATED"/>
    <property type="match status" value="1"/>
</dbReference>
<dbReference type="AlphaFoldDB" id="A0A1X7GVX7"/>
<gene>
    <name evidence="7" type="ORF">SAMN05661091_1223</name>
</gene>
<organism evidence="7 8">
    <name type="scientific">Paenibacillus uliginis N3/975</name>
    <dbReference type="NCBI Taxonomy" id="1313296"/>
    <lineage>
        <taxon>Bacteria</taxon>
        <taxon>Bacillati</taxon>
        <taxon>Bacillota</taxon>
        <taxon>Bacilli</taxon>
        <taxon>Bacillales</taxon>
        <taxon>Paenibacillaceae</taxon>
        <taxon>Paenibacillus</taxon>
    </lineage>
</organism>
<dbReference type="STRING" id="1313296.SAMN05661091_1223"/>
<dbReference type="GO" id="GO:0005886">
    <property type="term" value="C:plasma membrane"/>
    <property type="evidence" value="ECO:0007669"/>
    <property type="project" value="UniProtKB-SubCell"/>
</dbReference>
<name>A0A1X7GVX7_9BACL</name>
<feature type="transmembrane region" description="Helical" evidence="6">
    <location>
        <begin position="144"/>
        <end position="166"/>
    </location>
</feature>
<accession>A0A1X7GVX7</accession>
<dbReference type="InterPro" id="IPR051461">
    <property type="entry name" value="UPF0750_membrane"/>
</dbReference>
<evidence type="ECO:0000256" key="1">
    <source>
        <dbReference type="ARBA" id="ARBA00004651"/>
    </source>
</evidence>
<protein>
    <submittedName>
        <fullName evidence="7">Uncharacterized 5xTM membrane BCR, YitT family COG1284</fullName>
    </submittedName>
</protein>
<evidence type="ECO:0000256" key="3">
    <source>
        <dbReference type="ARBA" id="ARBA00022692"/>
    </source>
</evidence>
<dbReference type="Proteomes" id="UP000192940">
    <property type="component" value="Chromosome I"/>
</dbReference>
<dbReference type="RefSeq" id="WP_208918200.1">
    <property type="nucleotide sequence ID" value="NZ_LT840184.1"/>
</dbReference>
<keyword evidence="5 6" id="KW-0472">Membrane</keyword>
<evidence type="ECO:0000313" key="8">
    <source>
        <dbReference type="Proteomes" id="UP000192940"/>
    </source>
</evidence>
<keyword evidence="4 6" id="KW-1133">Transmembrane helix</keyword>
<sequence length="198" mass="21405">MQSIIKYFIIIIGSVLIAAGTNFFLVPYKVLDGGVIGIALITNYLFDFHIGFVIILCSIPMFMAAWLLNRAIFYNSLTGMLISSFVIDLLSPLQPIFHPYLDWGAIPSASVGGFLIGTGLGIMLRFETSTGGTDLLAHFLARRIPLNVGVIILLMDAIIIGIGGLLLSGSTFVLSIFTIISGGIATGLCTMKRWSRKK</sequence>
<reference evidence="8" key="1">
    <citation type="submission" date="2017-04" db="EMBL/GenBank/DDBJ databases">
        <authorList>
            <person name="Varghese N."/>
            <person name="Submissions S."/>
        </authorList>
    </citation>
    <scope>NUCLEOTIDE SEQUENCE [LARGE SCALE GENOMIC DNA]</scope>
    <source>
        <strain evidence="8">N3/975</strain>
    </source>
</reference>
<comment type="subcellular location">
    <subcellularLocation>
        <location evidence="1">Cell membrane</location>
        <topology evidence="1">Multi-pass membrane protein</topology>
    </subcellularLocation>
</comment>
<feature type="transmembrane region" description="Helical" evidence="6">
    <location>
        <begin position="103"/>
        <end position="124"/>
    </location>
</feature>
<feature type="transmembrane region" description="Helical" evidence="6">
    <location>
        <begin position="80"/>
        <end position="97"/>
    </location>
</feature>
<evidence type="ECO:0000256" key="6">
    <source>
        <dbReference type="SAM" id="Phobius"/>
    </source>
</evidence>
<keyword evidence="8" id="KW-1185">Reference proteome</keyword>
<dbReference type="InterPro" id="IPR003740">
    <property type="entry name" value="YitT"/>
</dbReference>
<feature type="transmembrane region" description="Helical" evidence="6">
    <location>
        <begin position="172"/>
        <end position="191"/>
    </location>
</feature>
<evidence type="ECO:0000313" key="7">
    <source>
        <dbReference type="EMBL" id="SMF75587.1"/>
    </source>
</evidence>
<keyword evidence="2" id="KW-1003">Cell membrane</keyword>
<evidence type="ECO:0000256" key="2">
    <source>
        <dbReference type="ARBA" id="ARBA00022475"/>
    </source>
</evidence>
<evidence type="ECO:0000256" key="4">
    <source>
        <dbReference type="ARBA" id="ARBA00022989"/>
    </source>
</evidence>
<dbReference type="Pfam" id="PF02588">
    <property type="entry name" value="YitT_membrane"/>
    <property type="match status" value="1"/>
</dbReference>
<keyword evidence="3 6" id="KW-0812">Transmembrane</keyword>